<evidence type="ECO:0000256" key="1">
    <source>
        <dbReference type="SAM" id="Coils"/>
    </source>
</evidence>
<dbReference type="EMBL" id="JAIZAY010000002">
    <property type="protein sequence ID" value="KAJ8047817.1"/>
    <property type="molecule type" value="Genomic_DNA"/>
</dbReference>
<proteinExistence type="predicted"/>
<dbReference type="Proteomes" id="UP001152320">
    <property type="component" value="Chromosome 2"/>
</dbReference>
<sequence length="459" mass="52312">MAVVVQQMEVVKNLTRNLMDVAERLKGIEDKISSSEKTCENEAEKLVKEIDSSASQSSRNLSSNAVSLQTLVQKDKKEILENLEKLRLEHSELFLATTYAVDLCESLQMDLNKNNLSRLAVIKRSNYNNRKMKNRLEKLEGKENVLDMGLRFQSLAQEPKVGKLIRSQSLVPVAKHTRTISLQNLQGSFRGFVWPFTYWMIAITQKKLGKHNFVEFYNINFFFERHFTQEIGIEDNWSYVSGTDYNGRFILCLADSKVQKFLLFPKVNEQKAGKIVGTVFLPKPVNAVSWDERQVGCYALLQDKKTLVHIEFEGQIGHTAVAVLEEEIVTSSGAHVLHVNTEGSMAVCDQEAKAVHFFVKIGTEPTLSVKAPPDFENATPECVNTRKGDMSWYVLWTLLDEDECSYRLAVYDFSFMLRGFVKGLTVKGEDYENDHASVYFQEEYLALTVDRAVALYVLH</sequence>
<keyword evidence="1" id="KW-0175">Coiled coil</keyword>
<accession>A0A9Q1HFH1</accession>
<evidence type="ECO:0000313" key="3">
    <source>
        <dbReference type="Proteomes" id="UP001152320"/>
    </source>
</evidence>
<comment type="caution">
    <text evidence="2">The sequence shown here is derived from an EMBL/GenBank/DDBJ whole genome shotgun (WGS) entry which is preliminary data.</text>
</comment>
<feature type="coiled-coil region" evidence="1">
    <location>
        <begin position="11"/>
        <end position="45"/>
    </location>
</feature>
<organism evidence="2 3">
    <name type="scientific">Holothuria leucospilota</name>
    <name type="common">Black long sea cucumber</name>
    <name type="synonym">Mertensiothuria leucospilota</name>
    <dbReference type="NCBI Taxonomy" id="206669"/>
    <lineage>
        <taxon>Eukaryota</taxon>
        <taxon>Metazoa</taxon>
        <taxon>Echinodermata</taxon>
        <taxon>Eleutherozoa</taxon>
        <taxon>Echinozoa</taxon>
        <taxon>Holothuroidea</taxon>
        <taxon>Aspidochirotacea</taxon>
        <taxon>Aspidochirotida</taxon>
        <taxon>Holothuriidae</taxon>
        <taxon>Holothuria</taxon>
    </lineage>
</organism>
<protein>
    <submittedName>
        <fullName evidence="2">Uncharacterized protein</fullName>
    </submittedName>
</protein>
<reference evidence="2" key="1">
    <citation type="submission" date="2021-10" db="EMBL/GenBank/DDBJ databases">
        <title>Tropical sea cucumber genome reveals ecological adaptation and Cuvierian tubules defense mechanism.</title>
        <authorList>
            <person name="Chen T."/>
        </authorList>
    </citation>
    <scope>NUCLEOTIDE SEQUENCE</scope>
    <source>
        <strain evidence="2">Nanhai2018</strain>
        <tissue evidence="2">Muscle</tissue>
    </source>
</reference>
<gene>
    <name evidence="2" type="ORF">HOLleu_06919</name>
</gene>
<evidence type="ECO:0000313" key="2">
    <source>
        <dbReference type="EMBL" id="KAJ8047817.1"/>
    </source>
</evidence>
<dbReference type="AlphaFoldDB" id="A0A9Q1HFH1"/>
<name>A0A9Q1HFH1_HOLLE</name>
<keyword evidence="3" id="KW-1185">Reference proteome</keyword>